<evidence type="ECO:0000313" key="3">
    <source>
        <dbReference type="Proteomes" id="UP000070319"/>
    </source>
</evidence>
<accession>A0A139LI76</accession>
<dbReference type="PATRIC" id="fig|329854.7.peg.2191"/>
<evidence type="ECO:0000313" key="2">
    <source>
        <dbReference type="EMBL" id="KXT51152.1"/>
    </source>
</evidence>
<evidence type="ECO:0000259" key="1">
    <source>
        <dbReference type="Pfam" id="PF00535"/>
    </source>
</evidence>
<dbReference type="EMBL" id="LTDF01000076">
    <property type="protein sequence ID" value="KXT51152.1"/>
    <property type="molecule type" value="Genomic_DNA"/>
</dbReference>
<organism evidence="2">
    <name type="scientific">Bacteroides intestinalis</name>
    <dbReference type="NCBI Taxonomy" id="329854"/>
    <lineage>
        <taxon>Bacteria</taxon>
        <taxon>Pseudomonadati</taxon>
        <taxon>Bacteroidota</taxon>
        <taxon>Bacteroidia</taxon>
        <taxon>Bacteroidales</taxon>
        <taxon>Bacteroidaceae</taxon>
        <taxon>Bacteroides</taxon>
    </lineage>
</organism>
<dbReference type="InterPro" id="IPR001173">
    <property type="entry name" value="Glyco_trans_2-like"/>
</dbReference>
<dbReference type="CDD" id="cd00761">
    <property type="entry name" value="Glyco_tranf_GTA_type"/>
    <property type="match status" value="1"/>
</dbReference>
<name>A0A139LI76_9BACE</name>
<dbReference type="Pfam" id="PF00535">
    <property type="entry name" value="Glycos_transf_2"/>
    <property type="match status" value="1"/>
</dbReference>
<dbReference type="SUPFAM" id="SSF53448">
    <property type="entry name" value="Nucleotide-diphospho-sugar transferases"/>
    <property type="match status" value="1"/>
</dbReference>
<dbReference type="AlphaFoldDB" id="A0A139LI76"/>
<sequence>MKVQVLVACMNQSDFSIVKRSNIQTDAVVVNQCDKDEIHEFDFQNTQDKTCHVKFINTTERGLSRSRNMAIYNATADLCLICDDDEVLDSNYETTIVQGFTSHPNCDIIAFKLDFDEITFSDKEYNVNKWNAGRIASVQIAFRNNNLIRSTPFNIKMGSGTGNGCGEENKFLLDCLKKRVQIKYIPSDNIARISTEGSLWFKGYTPEYWINRGWIAKMLYGKFWGVFYIVYQILFRVKKRDNFHYRIHILNWFIKGFKENR</sequence>
<protein>
    <recommendedName>
        <fullName evidence="1">Glycosyltransferase 2-like domain-containing protein</fullName>
    </recommendedName>
</protein>
<dbReference type="Proteomes" id="UP000070319">
    <property type="component" value="Unassembled WGS sequence"/>
</dbReference>
<dbReference type="RefSeq" id="WP_061435877.1">
    <property type="nucleotide sequence ID" value="NZ_KQ968692.1"/>
</dbReference>
<dbReference type="InterPro" id="IPR029044">
    <property type="entry name" value="Nucleotide-diphossugar_trans"/>
</dbReference>
<gene>
    <name evidence="2" type="ORF">HMPREF2531_02149</name>
</gene>
<feature type="domain" description="Glycosyltransferase 2-like" evidence="1">
    <location>
        <begin position="26"/>
        <end position="127"/>
    </location>
</feature>
<reference evidence="2 3" key="1">
    <citation type="submission" date="2016-02" db="EMBL/GenBank/DDBJ databases">
        <authorList>
            <person name="Wen L."/>
            <person name="He K."/>
            <person name="Yang H."/>
        </authorList>
    </citation>
    <scope>NUCLEOTIDE SEQUENCE [LARGE SCALE GENOMIC DNA]</scope>
    <source>
        <strain evidence="2 3">KLE1704</strain>
    </source>
</reference>
<proteinExistence type="predicted"/>
<comment type="caution">
    <text evidence="2">The sequence shown here is derived from an EMBL/GenBank/DDBJ whole genome shotgun (WGS) entry which is preliminary data.</text>
</comment>
<dbReference type="Gene3D" id="3.90.550.10">
    <property type="entry name" value="Spore Coat Polysaccharide Biosynthesis Protein SpsA, Chain A"/>
    <property type="match status" value="1"/>
</dbReference>